<keyword evidence="3" id="KW-0328">Glycosyltransferase</keyword>
<dbReference type="Proteomes" id="UP000034325">
    <property type="component" value="Unassembled WGS sequence"/>
</dbReference>
<dbReference type="AlphaFoldDB" id="A0A0G0Q3U3"/>
<evidence type="ECO:0000256" key="7">
    <source>
        <dbReference type="ARBA" id="ARBA00023136"/>
    </source>
</evidence>
<feature type="transmembrane region" description="Helical" evidence="8">
    <location>
        <begin position="299"/>
        <end position="317"/>
    </location>
</feature>
<organism evidence="10 11">
    <name type="scientific">Candidatus Woesebacteria bacterium GW2011_GWA1_39_12</name>
    <dbReference type="NCBI Taxonomy" id="1618549"/>
    <lineage>
        <taxon>Bacteria</taxon>
        <taxon>Candidatus Woeseibacteriota</taxon>
    </lineage>
</organism>
<dbReference type="InterPro" id="IPR038731">
    <property type="entry name" value="RgtA/B/C-like"/>
</dbReference>
<keyword evidence="6 8" id="KW-1133">Transmembrane helix</keyword>
<dbReference type="GO" id="GO:0009103">
    <property type="term" value="P:lipopolysaccharide biosynthetic process"/>
    <property type="evidence" value="ECO:0007669"/>
    <property type="project" value="UniProtKB-ARBA"/>
</dbReference>
<sequence>MSGILGEFAYINWSMLIKIVKEIRDHKFIYLLLFLILIGATFVRVYNTRNILGFYYDQGRDALVIWNFLHKGDIFLVGPTTGLQGVLLGPLFYLIITPFYFLGGGNPVWPANFLAILTVISIIVVYVFSLEFFNRYAGLITAGIVGFSYYLIVAARWLANPTPIFLTSVILLYSLAKIVKKKESAWWVVAVLMIGFSLQFEAASAVFYLPAFAIFIAWQRKKLPSRRILVASVFVFILTLAPQIIFEIKNNFVITRAILRTLFEEKSFRLSFWEVLAARLSFYWKMFFIKIWIANIRQFWAFSLGVLAIVILNFRELWANKTFRILILFGVSPLIGFILFQGNEGNVFDYYFSGFYLIYILLFAIGLSYLVKSKFGMIFLVLFFVLFFQMQIPAVKKYLVVGRSNVSLKEQLAAIDWVYKDADGRAFNVDVYVPPIIPYAYDYLFKWQALAYGYEPSGDREDLLYTLYEKDGGSKFFREWISRQEGIGKLEEETVFRGLVVQRRNRI</sequence>
<dbReference type="PANTHER" id="PTHR33908">
    <property type="entry name" value="MANNOSYLTRANSFERASE YKCB-RELATED"/>
    <property type="match status" value="1"/>
</dbReference>
<name>A0A0G0Q3U3_9BACT</name>
<feature type="transmembrane region" description="Helical" evidence="8">
    <location>
        <begin position="28"/>
        <end position="46"/>
    </location>
</feature>
<keyword evidence="5 8" id="KW-0812">Transmembrane</keyword>
<dbReference type="PATRIC" id="fig|1618549.4.peg.1437"/>
<gene>
    <name evidence="10" type="ORF">UT23_C0034G0002</name>
</gene>
<keyword evidence="4" id="KW-0808">Transferase</keyword>
<evidence type="ECO:0000313" key="11">
    <source>
        <dbReference type="Proteomes" id="UP000034325"/>
    </source>
</evidence>
<feature type="domain" description="Glycosyltransferase RgtA/B/C/D-like" evidence="9">
    <location>
        <begin position="90"/>
        <end position="245"/>
    </location>
</feature>
<evidence type="ECO:0000259" key="9">
    <source>
        <dbReference type="Pfam" id="PF13231"/>
    </source>
</evidence>
<dbReference type="GO" id="GO:0005886">
    <property type="term" value="C:plasma membrane"/>
    <property type="evidence" value="ECO:0007669"/>
    <property type="project" value="UniProtKB-SubCell"/>
</dbReference>
<dbReference type="PANTHER" id="PTHR33908:SF11">
    <property type="entry name" value="MEMBRANE PROTEIN"/>
    <property type="match status" value="1"/>
</dbReference>
<feature type="transmembrane region" description="Helical" evidence="8">
    <location>
        <begin position="82"/>
        <end position="102"/>
    </location>
</feature>
<keyword evidence="7 8" id="KW-0472">Membrane</keyword>
<dbReference type="InterPro" id="IPR050297">
    <property type="entry name" value="LipidA_mod_glycosyltrf_83"/>
</dbReference>
<evidence type="ECO:0000256" key="2">
    <source>
        <dbReference type="ARBA" id="ARBA00022475"/>
    </source>
</evidence>
<dbReference type="Pfam" id="PF13231">
    <property type="entry name" value="PMT_2"/>
    <property type="match status" value="1"/>
</dbReference>
<reference evidence="10 11" key="1">
    <citation type="journal article" date="2015" name="Nature">
        <title>rRNA introns, odd ribosomes, and small enigmatic genomes across a large radiation of phyla.</title>
        <authorList>
            <person name="Brown C.T."/>
            <person name="Hug L.A."/>
            <person name="Thomas B.C."/>
            <person name="Sharon I."/>
            <person name="Castelle C.J."/>
            <person name="Singh A."/>
            <person name="Wilkins M.J."/>
            <person name="Williams K.H."/>
            <person name="Banfield J.F."/>
        </authorList>
    </citation>
    <scope>NUCLEOTIDE SEQUENCE [LARGE SCALE GENOMIC DNA]</scope>
</reference>
<evidence type="ECO:0000256" key="6">
    <source>
        <dbReference type="ARBA" id="ARBA00022989"/>
    </source>
</evidence>
<feature type="transmembrane region" description="Helical" evidence="8">
    <location>
        <begin position="377"/>
        <end position="395"/>
    </location>
</feature>
<comment type="caution">
    <text evidence="10">The sequence shown here is derived from an EMBL/GenBank/DDBJ whole genome shotgun (WGS) entry which is preliminary data.</text>
</comment>
<dbReference type="EMBL" id="LBWA01000034">
    <property type="protein sequence ID" value="KKQ96321.1"/>
    <property type="molecule type" value="Genomic_DNA"/>
</dbReference>
<feature type="transmembrane region" description="Helical" evidence="8">
    <location>
        <begin position="323"/>
        <end position="340"/>
    </location>
</feature>
<accession>A0A0G0Q3U3</accession>
<feature type="transmembrane region" description="Helical" evidence="8">
    <location>
        <begin position="228"/>
        <end position="248"/>
    </location>
</feature>
<evidence type="ECO:0000256" key="5">
    <source>
        <dbReference type="ARBA" id="ARBA00022692"/>
    </source>
</evidence>
<proteinExistence type="predicted"/>
<evidence type="ECO:0000256" key="8">
    <source>
        <dbReference type="SAM" id="Phobius"/>
    </source>
</evidence>
<dbReference type="GO" id="GO:0016763">
    <property type="term" value="F:pentosyltransferase activity"/>
    <property type="evidence" value="ECO:0007669"/>
    <property type="project" value="TreeGrafter"/>
</dbReference>
<comment type="subcellular location">
    <subcellularLocation>
        <location evidence="1">Cell membrane</location>
        <topology evidence="1">Multi-pass membrane protein</topology>
    </subcellularLocation>
</comment>
<feature type="transmembrane region" description="Helical" evidence="8">
    <location>
        <begin position="352"/>
        <end position="371"/>
    </location>
</feature>
<evidence type="ECO:0000256" key="3">
    <source>
        <dbReference type="ARBA" id="ARBA00022676"/>
    </source>
</evidence>
<feature type="transmembrane region" description="Helical" evidence="8">
    <location>
        <begin position="136"/>
        <end position="155"/>
    </location>
</feature>
<feature type="transmembrane region" description="Helical" evidence="8">
    <location>
        <begin position="185"/>
        <end position="216"/>
    </location>
</feature>
<feature type="transmembrane region" description="Helical" evidence="8">
    <location>
        <begin position="109"/>
        <end position="130"/>
    </location>
</feature>
<evidence type="ECO:0000256" key="1">
    <source>
        <dbReference type="ARBA" id="ARBA00004651"/>
    </source>
</evidence>
<protein>
    <recommendedName>
        <fullName evidence="9">Glycosyltransferase RgtA/B/C/D-like domain-containing protein</fullName>
    </recommendedName>
</protein>
<keyword evidence="2" id="KW-1003">Cell membrane</keyword>
<evidence type="ECO:0000313" key="10">
    <source>
        <dbReference type="EMBL" id="KKQ96321.1"/>
    </source>
</evidence>
<evidence type="ECO:0000256" key="4">
    <source>
        <dbReference type="ARBA" id="ARBA00022679"/>
    </source>
</evidence>